<reference evidence="2" key="1">
    <citation type="submission" date="2020-07" db="EMBL/GenBank/DDBJ databases">
        <title>A long reads based de novo assembly of the rainbow trout Arlee double haploid line genome.</title>
        <authorList>
            <person name="Gao G."/>
            <person name="Palti Y."/>
        </authorList>
    </citation>
    <scope>NUCLEOTIDE SEQUENCE [LARGE SCALE GENOMIC DNA]</scope>
</reference>
<dbReference type="Pfam" id="PF17659">
    <property type="entry name" value="RADX"/>
    <property type="match status" value="2"/>
</dbReference>
<evidence type="ECO:0000256" key="1">
    <source>
        <dbReference type="SAM" id="MobiDB-lite"/>
    </source>
</evidence>
<dbReference type="GO" id="GO:0003697">
    <property type="term" value="F:single-stranded DNA binding"/>
    <property type="evidence" value="ECO:0007669"/>
    <property type="project" value="InterPro"/>
</dbReference>
<sequence length="1068" mass="117888">MASVSCPLQRTFSRPATSSSQPNTTPVLCRERLWVLSVQRYGRDPGFSLYFPQNISSSDSLYDATLTDGDCRLRVTLDPSLNRLVERNVFRCGSQLRHVTFSPGESVEEEGGGGRTYRLVSVEVAGDEGGMEGLTPGVEVERLPWYGAQPDPERDPGSHPADPALIRDPVHLERAQAPSLLPLRARRSCYLPLWNNQDYSGPAWRETPNSDDSEDSDQDEEGVRATVTLAELQEDFLSRKGGATARRGVARGLLVVRVLNKSRVMYYGKSDSNCECPYKAVLEVCDVSGCVCVCVLWNSVCVSWYGRLRPGQVLRTRGFRVKESYDKRDHQHIGNTRDHQHIGNTRDHRHIGNTRDHQHIGNTRDHQHIGNTRDHQHIGNTRDHQHIGNTRDHQHIEISLNSRNPSAEISIVPEFSLSADVRLLRPSYSFCNGKDLLSCPHGNICDVIGLVVFSGRPERIRSKDGQGKELLEYRWLRLDDGTSDQPIMIKLFSTSQPETHNKILPLSVVVCTRLQMVGDSSCCYLTNTTYTQIYCTGSGHHSVMPYRKLHPVRQFVRWLRSVDDRQVLSRAVVGGYFIYPPPPVSLEAYMKNRKGELGLLRGAELKWEVERLQYRERRSFCIQATITMVTHCHRGKEDQCLVWTDRPAAFSPRIYPSSPRISPSSPRISPSSPRISPSSPRISPSSPRISPSSPRMSPSSPRISPSSPRISPSSPRISPSSPRISPSSPRISPSSPRISPSSARISPSSPRISPSSPRISPSSPRISPSSPRISPSSPRISLSSPRISPSSPRISPSSPRMSPSSPRLPPSSPGSSIKLSPRLLMLRAGLGLSNGKSPKRKLFSSAGPPRKRLTLGTHPEEETDTGTEGSLWEASMEFLETNYDEDEDDDDQAFLTAPSSPVSLLGGCRLGLARVAMETVPLQYCPASREEQAVAVEMQTGEFQNLRCCRSLENYSPTVSYTQTGHYTLTLRALSDGVVVDAVFLPGSSATSAPTGPSSPHGPSHSDQWFTILTHGGFSPHTPPPAPADLIATASQLANQRLVCVLELCLLGGDRLEVVLSRAFPLRD</sequence>
<feature type="compositionally biased region" description="Acidic residues" evidence="1">
    <location>
        <begin position="209"/>
        <end position="220"/>
    </location>
</feature>
<feature type="region of interest" description="Disordered" evidence="1">
    <location>
        <begin position="654"/>
        <end position="868"/>
    </location>
</feature>
<dbReference type="Ensembl" id="ENSOMYT00000159458.1">
    <property type="protein sequence ID" value="ENSOMYP00000116555.1"/>
    <property type="gene ID" value="ENSOMYG00000065102.1"/>
</dbReference>
<dbReference type="AlphaFoldDB" id="A0A8K9V9P7"/>
<proteinExistence type="predicted"/>
<dbReference type="Proteomes" id="UP000694395">
    <property type="component" value="Chromosome 9"/>
</dbReference>
<feature type="region of interest" description="Disordered" evidence="1">
    <location>
        <begin position="146"/>
        <end position="165"/>
    </location>
</feature>
<organism evidence="2 3">
    <name type="scientific">Oncorhynchus mykiss</name>
    <name type="common">Rainbow trout</name>
    <name type="synonym">Salmo gairdneri</name>
    <dbReference type="NCBI Taxonomy" id="8022"/>
    <lineage>
        <taxon>Eukaryota</taxon>
        <taxon>Metazoa</taxon>
        <taxon>Chordata</taxon>
        <taxon>Craniata</taxon>
        <taxon>Vertebrata</taxon>
        <taxon>Euteleostomi</taxon>
        <taxon>Actinopterygii</taxon>
        <taxon>Neopterygii</taxon>
        <taxon>Teleostei</taxon>
        <taxon>Protacanthopterygii</taxon>
        <taxon>Salmoniformes</taxon>
        <taxon>Salmonidae</taxon>
        <taxon>Salmoninae</taxon>
        <taxon>Oncorhynchus</taxon>
    </lineage>
</organism>
<feature type="region of interest" description="Disordered" evidence="1">
    <location>
        <begin position="201"/>
        <end position="222"/>
    </location>
</feature>
<feature type="region of interest" description="Disordered" evidence="1">
    <location>
        <begin position="325"/>
        <end position="345"/>
    </location>
</feature>
<feature type="compositionally biased region" description="Low complexity" evidence="1">
    <location>
        <begin position="654"/>
        <end position="805"/>
    </location>
</feature>
<accession>A0A8K9V9P7</accession>
<dbReference type="InterPro" id="IPR040893">
    <property type="entry name" value="RADX"/>
</dbReference>
<reference evidence="2" key="3">
    <citation type="submission" date="2025-09" db="UniProtKB">
        <authorList>
            <consortium name="Ensembl"/>
        </authorList>
    </citation>
    <scope>IDENTIFICATION</scope>
</reference>
<evidence type="ECO:0000313" key="2">
    <source>
        <dbReference type="Ensembl" id="ENSOMYP00000116555.1"/>
    </source>
</evidence>
<feature type="region of interest" description="Disordered" evidence="1">
    <location>
        <begin position="1"/>
        <end position="24"/>
    </location>
</feature>
<protein>
    <submittedName>
        <fullName evidence="2">Uncharacterized protein</fullName>
    </submittedName>
</protein>
<evidence type="ECO:0000313" key="3">
    <source>
        <dbReference type="Proteomes" id="UP000694395"/>
    </source>
</evidence>
<reference evidence="2" key="2">
    <citation type="submission" date="2025-08" db="UniProtKB">
        <authorList>
            <consortium name="Ensembl"/>
        </authorList>
    </citation>
    <scope>IDENTIFICATION</scope>
</reference>
<dbReference type="PANTHER" id="PTHR14944">
    <property type="entry name" value="RPA-RELATED PROTEIN RADX"/>
    <property type="match status" value="1"/>
</dbReference>
<dbReference type="GeneTree" id="ENSGT00390000005094"/>
<name>A0A8K9V9P7_ONCMY</name>
<dbReference type="PANTHER" id="PTHR14944:SF3">
    <property type="entry name" value="SI:CH73-71D17.2"/>
    <property type="match status" value="1"/>
</dbReference>
<keyword evidence="3" id="KW-1185">Reference proteome</keyword>